<comment type="caution">
    <text evidence="1">The sequence shown here is derived from an EMBL/GenBank/DDBJ whole genome shotgun (WGS) entry which is preliminary data.</text>
</comment>
<reference evidence="1" key="1">
    <citation type="submission" date="2021-06" db="EMBL/GenBank/DDBJ databases">
        <authorList>
            <person name="Kallberg Y."/>
            <person name="Tangrot J."/>
            <person name="Rosling A."/>
        </authorList>
    </citation>
    <scope>NUCLEOTIDE SEQUENCE</scope>
    <source>
        <strain evidence="1">IN212</strain>
    </source>
</reference>
<dbReference type="AlphaFoldDB" id="A0A9N9JN45"/>
<feature type="non-terminal residue" evidence="1">
    <location>
        <position position="1"/>
    </location>
</feature>
<proteinExistence type="predicted"/>
<name>A0A9N9JN45_9GLOM</name>
<protein>
    <submittedName>
        <fullName evidence="1">19538_t:CDS:1</fullName>
    </submittedName>
</protein>
<accession>A0A9N9JN45</accession>
<evidence type="ECO:0000313" key="1">
    <source>
        <dbReference type="EMBL" id="CAG8786809.1"/>
    </source>
</evidence>
<gene>
    <name evidence="1" type="ORF">RFULGI_LOCUS16331</name>
</gene>
<dbReference type="EMBL" id="CAJVPZ010057377">
    <property type="protein sequence ID" value="CAG8786809.1"/>
    <property type="molecule type" value="Genomic_DNA"/>
</dbReference>
<sequence>PLISTLLSTFHYDIESNNLSEEYTSIFTKLLLFVQESINTPLNSSSSPPIPINYISLYDFSNQNL</sequence>
<feature type="non-terminal residue" evidence="1">
    <location>
        <position position="65"/>
    </location>
</feature>
<keyword evidence="2" id="KW-1185">Reference proteome</keyword>
<evidence type="ECO:0000313" key="2">
    <source>
        <dbReference type="Proteomes" id="UP000789396"/>
    </source>
</evidence>
<dbReference type="Proteomes" id="UP000789396">
    <property type="component" value="Unassembled WGS sequence"/>
</dbReference>
<organism evidence="1 2">
    <name type="scientific">Racocetra fulgida</name>
    <dbReference type="NCBI Taxonomy" id="60492"/>
    <lineage>
        <taxon>Eukaryota</taxon>
        <taxon>Fungi</taxon>
        <taxon>Fungi incertae sedis</taxon>
        <taxon>Mucoromycota</taxon>
        <taxon>Glomeromycotina</taxon>
        <taxon>Glomeromycetes</taxon>
        <taxon>Diversisporales</taxon>
        <taxon>Gigasporaceae</taxon>
        <taxon>Racocetra</taxon>
    </lineage>
</organism>